<dbReference type="Gene3D" id="3.40.50.300">
    <property type="entry name" value="P-loop containing nucleotide triphosphate hydrolases"/>
    <property type="match status" value="1"/>
</dbReference>
<feature type="compositionally biased region" description="Polar residues" evidence="12">
    <location>
        <begin position="526"/>
        <end position="543"/>
    </location>
</feature>
<evidence type="ECO:0000256" key="10">
    <source>
        <dbReference type="ARBA" id="ARBA00023212"/>
    </source>
</evidence>
<dbReference type="PANTHER" id="PTHR12688:SF0">
    <property type="entry name" value="DYNEIN LIGHT INTERMEDIATE CHAIN"/>
    <property type="match status" value="1"/>
</dbReference>
<keyword evidence="4 11" id="KW-0963">Cytoplasm</keyword>
<evidence type="ECO:0000256" key="4">
    <source>
        <dbReference type="ARBA" id="ARBA00022490"/>
    </source>
</evidence>
<dbReference type="GO" id="GO:0005868">
    <property type="term" value="C:cytoplasmic dynein complex"/>
    <property type="evidence" value="ECO:0007669"/>
    <property type="project" value="UniProtKB-UniRule"/>
</dbReference>
<feature type="compositionally biased region" description="Basic and acidic residues" evidence="12">
    <location>
        <begin position="462"/>
        <end position="471"/>
    </location>
</feature>
<keyword evidence="3 11" id="KW-0813">Transport</keyword>
<feature type="region of interest" description="Disordered" evidence="12">
    <location>
        <begin position="1"/>
        <end position="40"/>
    </location>
</feature>
<dbReference type="AlphaFoldDB" id="A0A078A5G8"/>
<evidence type="ECO:0000313" key="13">
    <source>
        <dbReference type="EMBL" id="CDW77480.1"/>
    </source>
</evidence>
<keyword evidence="9 11" id="KW-0505">Motor protein</keyword>
<evidence type="ECO:0000256" key="8">
    <source>
        <dbReference type="ARBA" id="ARBA00023017"/>
    </source>
</evidence>
<dbReference type="GO" id="GO:0000226">
    <property type="term" value="P:microtubule cytoskeleton organization"/>
    <property type="evidence" value="ECO:0007669"/>
    <property type="project" value="TreeGrafter"/>
</dbReference>
<organism evidence="13 14">
    <name type="scientific">Stylonychia lemnae</name>
    <name type="common">Ciliate</name>
    <dbReference type="NCBI Taxonomy" id="5949"/>
    <lineage>
        <taxon>Eukaryota</taxon>
        <taxon>Sar</taxon>
        <taxon>Alveolata</taxon>
        <taxon>Ciliophora</taxon>
        <taxon>Intramacronucleata</taxon>
        <taxon>Spirotrichea</taxon>
        <taxon>Stichotrichia</taxon>
        <taxon>Sporadotrichida</taxon>
        <taxon>Oxytrichidae</taxon>
        <taxon>Stylonychinae</taxon>
        <taxon>Stylonychia</taxon>
    </lineage>
</organism>
<sequence length="579" mass="64999">MNKQTTQDSYNDNGGQGGYNQDGRRGTNLEPRLGVNRQQTNNQSVINSIIQRSLLGGESSNLWKSILNDVAQRDDIKESHLLVLGDRGAGKKSLVSCINKHYVRATNKFIDVDKMGSQFAGLDSSFLYVKDLSEKDALNSMVSSEDNLPRMNCWILQEQEKADLIKLVLKPEDLQQTCALIVLDFDQPWEMMNALQRWMGVLGETILDIMKMLKSSEQDKMKEKLTRFVKNFERKDDSNDNDDAINKNKLVKMDTNLLDEDEKLDDDFDDYKDLKSRLPLPEGVLKVNLGIPIIVVCQKIDLLLRGDKSQLLELNLEFIQKHLRQYCLSYAASLIFTEVNQLTNIELLYRYILHRLYDQEFHNKAEMHQKDSIFIPTGFDSLMLIDALCKGAYSEGKVYEEVIKKPSIAQQGQNKPEVTCEDWQIVLQKQFGMRRNLGGHNAAISQLSGNQLGGPGQAAGRPMDEKSKKDMAGFFQGLINKGSSRPKPTGQAPGGDRRGAMPQLDSSNVGNNGQVNGQTVIRNPLASAQQNEGSSNPSSNKDVLQSLRDRHSKPLGQPAVDENGNKAEEMFVPNQDDSQ</sequence>
<evidence type="ECO:0000256" key="1">
    <source>
        <dbReference type="ARBA" id="ARBA00004245"/>
    </source>
</evidence>
<dbReference type="EMBL" id="CCKQ01006193">
    <property type="protein sequence ID" value="CDW77480.1"/>
    <property type="molecule type" value="Genomic_DNA"/>
</dbReference>
<feature type="compositionally biased region" description="Low complexity" evidence="12">
    <location>
        <begin position="508"/>
        <end position="518"/>
    </location>
</feature>
<dbReference type="PANTHER" id="PTHR12688">
    <property type="entry name" value="DYNEIN LIGHT INTERMEDIATE CHAIN"/>
    <property type="match status" value="1"/>
</dbReference>
<accession>A0A078A5G8</accession>
<dbReference type="GO" id="GO:0045504">
    <property type="term" value="F:dynein heavy chain binding"/>
    <property type="evidence" value="ECO:0007669"/>
    <property type="project" value="TreeGrafter"/>
</dbReference>
<keyword evidence="8 11" id="KW-0243">Dynein</keyword>
<comment type="subcellular location">
    <subcellularLocation>
        <location evidence="1 11">Cytoplasm</location>
        <location evidence="1 11">Cytoskeleton</location>
    </subcellularLocation>
</comment>
<dbReference type="OrthoDB" id="27603at2759"/>
<dbReference type="GO" id="GO:0005524">
    <property type="term" value="F:ATP binding"/>
    <property type="evidence" value="ECO:0007669"/>
    <property type="project" value="UniProtKB-KW"/>
</dbReference>
<dbReference type="Pfam" id="PF05783">
    <property type="entry name" value="DLIC"/>
    <property type="match status" value="1"/>
</dbReference>
<dbReference type="Proteomes" id="UP000039865">
    <property type="component" value="Unassembled WGS sequence"/>
</dbReference>
<evidence type="ECO:0000256" key="5">
    <source>
        <dbReference type="ARBA" id="ARBA00022701"/>
    </source>
</evidence>
<comment type="subunit">
    <text evidence="11">Homodimer. The cytoplasmic dynein 1 complex consists of two catalytic heavy chains (HCs) and a number of non-catalytic subunits presented by intermediate chains (ICs).</text>
</comment>
<dbReference type="InterPro" id="IPR022780">
    <property type="entry name" value="Dynein_light_int_chain"/>
</dbReference>
<dbReference type="InterPro" id="IPR008467">
    <property type="entry name" value="Dynein1_light_intermed_chain"/>
</dbReference>
<keyword evidence="7 11" id="KW-0067">ATP-binding</keyword>
<dbReference type="InterPro" id="IPR027417">
    <property type="entry name" value="P-loop_NTPase"/>
</dbReference>
<evidence type="ECO:0000256" key="12">
    <source>
        <dbReference type="SAM" id="MobiDB-lite"/>
    </source>
</evidence>
<evidence type="ECO:0000256" key="3">
    <source>
        <dbReference type="ARBA" id="ARBA00022448"/>
    </source>
</evidence>
<keyword evidence="6 11" id="KW-0547">Nucleotide-binding</keyword>
<reference evidence="13 14" key="1">
    <citation type="submission" date="2014-06" db="EMBL/GenBank/DDBJ databases">
        <authorList>
            <person name="Swart Estienne"/>
        </authorList>
    </citation>
    <scope>NUCLEOTIDE SEQUENCE [LARGE SCALE GENOMIC DNA]</scope>
    <source>
        <strain evidence="13 14">130c</strain>
    </source>
</reference>
<feature type="region of interest" description="Disordered" evidence="12">
    <location>
        <begin position="445"/>
        <end position="579"/>
    </location>
</feature>
<keyword evidence="10 11" id="KW-0206">Cytoskeleton</keyword>
<gene>
    <name evidence="13" type="primary">Contig3269.g3492</name>
    <name evidence="13" type="ORF">STYLEM_6442</name>
</gene>
<evidence type="ECO:0000256" key="2">
    <source>
        <dbReference type="ARBA" id="ARBA00006831"/>
    </source>
</evidence>
<keyword evidence="5 11" id="KW-0493">Microtubule</keyword>
<dbReference type="GO" id="GO:0005874">
    <property type="term" value="C:microtubule"/>
    <property type="evidence" value="ECO:0007669"/>
    <property type="project" value="UniProtKB-KW"/>
</dbReference>
<proteinExistence type="inferred from homology"/>
<comment type="function">
    <text evidence="11">Acts as one of several non-catalytic accessory components of the cytoplasmic dynein 1 complex that are thought to be involved in linking dynein to cargos and to adapter proteins that regulate dynein function. Cytoplasmic dynein 1 acts as a motor for the intracellular retrograde motility of vesicles and organelles along microtubules. May play a role in binding dynein to membranous organelles or chromosomes.</text>
</comment>
<dbReference type="OMA" id="RCNIWIL"/>
<evidence type="ECO:0000256" key="6">
    <source>
        <dbReference type="ARBA" id="ARBA00022741"/>
    </source>
</evidence>
<dbReference type="GO" id="GO:0007018">
    <property type="term" value="P:microtubule-based movement"/>
    <property type="evidence" value="ECO:0007669"/>
    <property type="project" value="InterPro"/>
</dbReference>
<keyword evidence="14" id="KW-1185">Reference proteome</keyword>
<dbReference type="GO" id="GO:0005813">
    <property type="term" value="C:centrosome"/>
    <property type="evidence" value="ECO:0007669"/>
    <property type="project" value="TreeGrafter"/>
</dbReference>
<evidence type="ECO:0000256" key="11">
    <source>
        <dbReference type="RuleBase" id="RU366047"/>
    </source>
</evidence>
<dbReference type="InParanoid" id="A0A078A5G8"/>
<evidence type="ECO:0000313" key="14">
    <source>
        <dbReference type="Proteomes" id="UP000039865"/>
    </source>
</evidence>
<comment type="similarity">
    <text evidence="2 11">Belongs to the dynein light intermediate chain family.</text>
</comment>
<evidence type="ECO:0000256" key="9">
    <source>
        <dbReference type="ARBA" id="ARBA00023175"/>
    </source>
</evidence>
<evidence type="ECO:0000256" key="7">
    <source>
        <dbReference type="ARBA" id="ARBA00022840"/>
    </source>
</evidence>
<protein>
    <recommendedName>
        <fullName evidence="11">Dynein light intermediate chain</fullName>
    </recommendedName>
</protein>
<name>A0A078A5G8_STYLE</name>